<feature type="compositionally biased region" description="Pro residues" evidence="1">
    <location>
        <begin position="222"/>
        <end position="241"/>
    </location>
</feature>
<dbReference type="Proteomes" id="UP001529510">
    <property type="component" value="Unassembled WGS sequence"/>
</dbReference>
<sequence>ARDKVHEPATMPALRENTEASDIAKRSSTHCNQAQGELSKELGEWKAEEDLIDWFSELPPLLPPPLEPSVYTVFPSCPEKDCVPKRIPESPEALKFLPSHQLLPPSPLSSVSPSTHPQPSICAVGSPLVCQSPLALRLEDPSSPPPASESWTPPQPVDSAAPPWPLAPSSLPWPGSPLAPLGSLIPPAPSWSGVNHPVPRDSTPLASPRPSVSLAPSGSAIPPAPPWSSVAPDPPAPPPSVGPLESSVLPPPWLLPLSAPPWAIIMAVAWVPSGSSCSKSLL</sequence>
<feature type="region of interest" description="Disordered" evidence="1">
    <location>
        <begin position="136"/>
        <end position="168"/>
    </location>
</feature>
<keyword evidence="3" id="KW-1185">Reference proteome</keyword>
<name>A0ABD0RMG1_CIRMR</name>
<proteinExistence type="predicted"/>
<evidence type="ECO:0000256" key="1">
    <source>
        <dbReference type="SAM" id="MobiDB-lite"/>
    </source>
</evidence>
<comment type="caution">
    <text evidence="2">The sequence shown here is derived from an EMBL/GenBank/DDBJ whole genome shotgun (WGS) entry which is preliminary data.</text>
</comment>
<evidence type="ECO:0000313" key="2">
    <source>
        <dbReference type="EMBL" id="KAL0199709.1"/>
    </source>
</evidence>
<feature type="region of interest" description="Disordered" evidence="1">
    <location>
        <begin position="189"/>
        <end position="245"/>
    </location>
</feature>
<feature type="compositionally biased region" description="Basic and acidic residues" evidence="1">
    <location>
        <begin position="16"/>
        <end position="25"/>
    </location>
</feature>
<dbReference type="AlphaFoldDB" id="A0ABD0RMG1"/>
<feature type="non-terminal residue" evidence="2">
    <location>
        <position position="282"/>
    </location>
</feature>
<feature type="region of interest" description="Disordered" evidence="1">
    <location>
        <begin position="1"/>
        <end position="37"/>
    </location>
</feature>
<feature type="non-terminal residue" evidence="2">
    <location>
        <position position="1"/>
    </location>
</feature>
<gene>
    <name evidence="2" type="ORF">M9458_002896</name>
</gene>
<dbReference type="EMBL" id="JAMKFB020000002">
    <property type="protein sequence ID" value="KAL0199709.1"/>
    <property type="molecule type" value="Genomic_DNA"/>
</dbReference>
<organism evidence="2 3">
    <name type="scientific">Cirrhinus mrigala</name>
    <name type="common">Mrigala</name>
    <dbReference type="NCBI Taxonomy" id="683832"/>
    <lineage>
        <taxon>Eukaryota</taxon>
        <taxon>Metazoa</taxon>
        <taxon>Chordata</taxon>
        <taxon>Craniata</taxon>
        <taxon>Vertebrata</taxon>
        <taxon>Euteleostomi</taxon>
        <taxon>Actinopterygii</taxon>
        <taxon>Neopterygii</taxon>
        <taxon>Teleostei</taxon>
        <taxon>Ostariophysi</taxon>
        <taxon>Cypriniformes</taxon>
        <taxon>Cyprinidae</taxon>
        <taxon>Labeoninae</taxon>
        <taxon>Labeonini</taxon>
        <taxon>Cirrhinus</taxon>
    </lineage>
</organism>
<evidence type="ECO:0000313" key="3">
    <source>
        <dbReference type="Proteomes" id="UP001529510"/>
    </source>
</evidence>
<protein>
    <submittedName>
        <fullName evidence="2">Uncharacterized protein</fullName>
    </submittedName>
</protein>
<reference evidence="2 3" key="1">
    <citation type="submission" date="2024-05" db="EMBL/GenBank/DDBJ databases">
        <title>Genome sequencing and assembly of Indian major carp, Cirrhinus mrigala (Hamilton, 1822).</title>
        <authorList>
            <person name="Mohindra V."/>
            <person name="Chowdhury L.M."/>
            <person name="Lal K."/>
            <person name="Jena J.K."/>
        </authorList>
    </citation>
    <scope>NUCLEOTIDE SEQUENCE [LARGE SCALE GENOMIC DNA]</scope>
    <source>
        <strain evidence="2">CM1030</strain>
        <tissue evidence="2">Blood</tissue>
    </source>
</reference>
<accession>A0ABD0RMG1</accession>